<evidence type="ECO:0000256" key="2">
    <source>
        <dbReference type="SAM" id="Phobius"/>
    </source>
</evidence>
<feature type="region of interest" description="Disordered" evidence="1">
    <location>
        <begin position="175"/>
        <end position="328"/>
    </location>
</feature>
<dbReference type="InterPro" id="IPR025520">
    <property type="entry name" value="DUF4408"/>
</dbReference>
<feature type="transmembrane region" description="Helical" evidence="2">
    <location>
        <begin position="12"/>
        <end position="34"/>
    </location>
</feature>
<evidence type="ECO:0000256" key="1">
    <source>
        <dbReference type="SAM" id="MobiDB-lite"/>
    </source>
</evidence>
<keyword evidence="2" id="KW-0472">Membrane</keyword>
<feature type="transmembrane region" description="Helical" evidence="2">
    <location>
        <begin position="61"/>
        <end position="79"/>
    </location>
</feature>
<dbReference type="Proteomes" id="UP001152523">
    <property type="component" value="Unassembled WGS sequence"/>
</dbReference>
<sequence>MTILFHSASGSALLIRILLISTTVVSAAVMLKIFESPITDFLVRDLPSTWNAVVSWLRPPYLYLVINCIIITIAATSKLQVTTDDDEMPTPPLDTPVEVHSVTPRTKEIQTPAVDFPGINRHYDDFILDNQAPVVLPEVSAANRNSVYPDTVESPPYGHINSVVQQRVEACNVPEDEVDGDEKEDEFIISRSPWMPLSRQDSSGYGELAEKPLASSRFSHRKNANKSAPDGGKSPLAVSKPKRQDTLESTWKMITEGRGMPLTTRHLRKSDTYGSQNPLRPTSPQKKMTKSEMFNNDRSPGNGDVCKSSPSPRSKSGKLKREPSLGQDELTRRVEAFIKKFNEEMRLERQESLIQYKKMINGRGH</sequence>
<gene>
    <name evidence="4" type="ORF">CEPIT_LOCUS22770</name>
</gene>
<feature type="compositionally biased region" description="Basic and acidic residues" evidence="1">
    <location>
        <begin position="319"/>
        <end position="328"/>
    </location>
</feature>
<dbReference type="Pfam" id="PF05553">
    <property type="entry name" value="DUF761"/>
    <property type="match status" value="1"/>
</dbReference>
<feature type="compositionally biased region" description="Polar residues" evidence="1">
    <location>
        <begin position="272"/>
        <end position="299"/>
    </location>
</feature>
<proteinExistence type="predicted"/>
<evidence type="ECO:0000313" key="4">
    <source>
        <dbReference type="EMBL" id="CAH9119811.1"/>
    </source>
</evidence>
<reference evidence="4" key="1">
    <citation type="submission" date="2022-07" db="EMBL/GenBank/DDBJ databases">
        <authorList>
            <person name="Macas J."/>
            <person name="Novak P."/>
            <person name="Neumann P."/>
        </authorList>
    </citation>
    <scope>NUCLEOTIDE SEQUENCE</scope>
</reference>
<organism evidence="4 5">
    <name type="scientific">Cuscuta epithymum</name>
    <dbReference type="NCBI Taxonomy" id="186058"/>
    <lineage>
        <taxon>Eukaryota</taxon>
        <taxon>Viridiplantae</taxon>
        <taxon>Streptophyta</taxon>
        <taxon>Embryophyta</taxon>
        <taxon>Tracheophyta</taxon>
        <taxon>Spermatophyta</taxon>
        <taxon>Magnoliopsida</taxon>
        <taxon>eudicotyledons</taxon>
        <taxon>Gunneridae</taxon>
        <taxon>Pentapetalae</taxon>
        <taxon>asterids</taxon>
        <taxon>lamiids</taxon>
        <taxon>Solanales</taxon>
        <taxon>Convolvulaceae</taxon>
        <taxon>Cuscuteae</taxon>
        <taxon>Cuscuta</taxon>
        <taxon>Cuscuta subgen. Cuscuta</taxon>
    </lineage>
</organism>
<dbReference type="AlphaFoldDB" id="A0AAV0EDW5"/>
<keyword evidence="2" id="KW-0812">Transmembrane</keyword>
<dbReference type="PANTHER" id="PTHR33098">
    <property type="entry name" value="COTTON FIBER (DUF761)"/>
    <property type="match status" value="1"/>
</dbReference>
<name>A0AAV0EDW5_9ASTE</name>
<accession>A0AAV0EDW5</accession>
<feature type="domain" description="DUF4408" evidence="3">
    <location>
        <begin position="47"/>
        <end position="79"/>
    </location>
</feature>
<dbReference type="InterPro" id="IPR008480">
    <property type="entry name" value="DUF761_pln"/>
</dbReference>
<comment type="caution">
    <text evidence="4">The sequence shown here is derived from an EMBL/GenBank/DDBJ whole genome shotgun (WGS) entry which is preliminary data.</text>
</comment>
<feature type="compositionally biased region" description="Acidic residues" evidence="1">
    <location>
        <begin position="175"/>
        <end position="187"/>
    </location>
</feature>
<dbReference type="PANTHER" id="PTHR33098:SF117">
    <property type="entry name" value="COTTON FIBER (DUF761)"/>
    <property type="match status" value="1"/>
</dbReference>
<keyword evidence="5" id="KW-1185">Reference proteome</keyword>
<dbReference type="Pfam" id="PF14364">
    <property type="entry name" value="DUF4408"/>
    <property type="match status" value="1"/>
</dbReference>
<evidence type="ECO:0000259" key="3">
    <source>
        <dbReference type="Pfam" id="PF14364"/>
    </source>
</evidence>
<evidence type="ECO:0000313" key="5">
    <source>
        <dbReference type="Proteomes" id="UP001152523"/>
    </source>
</evidence>
<keyword evidence="2" id="KW-1133">Transmembrane helix</keyword>
<protein>
    <recommendedName>
        <fullName evidence="3">DUF4408 domain-containing protein</fullName>
    </recommendedName>
</protein>
<dbReference type="EMBL" id="CAMAPF010000915">
    <property type="protein sequence ID" value="CAH9119811.1"/>
    <property type="molecule type" value="Genomic_DNA"/>
</dbReference>